<reference evidence="6" key="1">
    <citation type="journal article" date="2018" name="ACS Chem. Biol.">
        <title>A Unique Biosynthetic Pathway in Bloom-Forming Cyanobacterial Genus Microcystis Jointly Assembles Cytotoxic Aeruginoguanidines and Microguanidines.</title>
        <authorList>
            <person name="Pancrace C."/>
            <person name="Ishida K."/>
            <person name="Briand E."/>
            <person name="Gatte Pichi D."/>
            <person name="Weiz A.R."/>
            <person name="Guljamow A."/>
            <person name="Scalvenzi T."/>
            <person name="Sassoon N."/>
            <person name="Hertweck C."/>
            <person name="Dittmann E."/>
            <person name="Gugger M."/>
        </authorList>
    </citation>
    <scope>NUCLEOTIDE SEQUENCE</scope>
    <source>
        <strain evidence="6">PCC 10613</strain>
    </source>
</reference>
<evidence type="ECO:0000259" key="4">
    <source>
        <dbReference type="Pfam" id="PF00891"/>
    </source>
</evidence>
<dbReference type="Pfam" id="PF08100">
    <property type="entry name" value="Dimerisation"/>
    <property type="match status" value="1"/>
</dbReference>
<dbReference type="Gene3D" id="1.10.10.10">
    <property type="entry name" value="Winged helix-like DNA-binding domain superfamily/Winged helix DNA-binding domain"/>
    <property type="match status" value="1"/>
</dbReference>
<dbReference type="Gene3D" id="3.40.50.150">
    <property type="entry name" value="Vaccinia Virus protein VP39"/>
    <property type="match status" value="1"/>
</dbReference>
<keyword evidence="1 6" id="KW-0489">Methyltransferase</keyword>
<gene>
    <name evidence="6" type="primary">agdI</name>
</gene>
<evidence type="ECO:0000256" key="3">
    <source>
        <dbReference type="ARBA" id="ARBA00022691"/>
    </source>
</evidence>
<keyword evidence="3" id="KW-0949">S-adenosyl-L-methionine</keyword>
<dbReference type="EMBL" id="MH049500">
    <property type="protein sequence ID" value="AZP89552.1"/>
    <property type="molecule type" value="Genomic_DNA"/>
</dbReference>
<evidence type="ECO:0000256" key="1">
    <source>
        <dbReference type="ARBA" id="ARBA00022603"/>
    </source>
</evidence>
<dbReference type="GO" id="GO:0008171">
    <property type="term" value="F:O-methyltransferase activity"/>
    <property type="evidence" value="ECO:0007669"/>
    <property type="project" value="InterPro"/>
</dbReference>
<dbReference type="InterPro" id="IPR012967">
    <property type="entry name" value="COMT_dimerisation"/>
</dbReference>
<dbReference type="Gene3D" id="1.10.287.1350">
    <property type="match status" value="1"/>
</dbReference>
<accession>A0A3Q9DK23</accession>
<keyword evidence="2 6" id="KW-0808">Transferase</keyword>
<dbReference type="SUPFAM" id="SSF53335">
    <property type="entry name" value="S-adenosyl-L-methionine-dependent methyltransferases"/>
    <property type="match status" value="1"/>
</dbReference>
<dbReference type="InterPro" id="IPR029063">
    <property type="entry name" value="SAM-dependent_MTases_sf"/>
</dbReference>
<protein>
    <submittedName>
        <fullName evidence="6">O-methyltransferase</fullName>
    </submittedName>
</protein>
<evidence type="ECO:0000259" key="5">
    <source>
        <dbReference type="Pfam" id="PF08100"/>
    </source>
</evidence>
<sequence length="341" mass="38491">MFNLQRENPGQMSDRDTVLQMIRGFQISQCIYAAAKLGIVDLLADGTKSDQELATETNTHADLLYRFLRTLTSLGILEETQPNYFQNTALATYLRDKQQGTVRNFLMAEIEESYASWGNLTQSLITGQGAFESMYGVNIEEFHQQNSDQAEVFDQAMVDITAIQNPLILAAYDFSVGEIVADIGGGYGKFLAAILQKYPQIQGVLFEQPYCIEQGKYLLTQEGVIDRCSLISGSFFDPILLKADIYLLKKILLNWDDQKALEILKNCRQAMDPSSRLLIVDRILHKNRWKDNLADLNLWMLGSGKIRSESEFRVLLETAGFQITKIIDTESIESLIEATPL</sequence>
<dbReference type="GO" id="GO:0046983">
    <property type="term" value="F:protein dimerization activity"/>
    <property type="evidence" value="ECO:0007669"/>
    <property type="project" value="InterPro"/>
</dbReference>
<dbReference type="PANTHER" id="PTHR43712:SF2">
    <property type="entry name" value="O-METHYLTRANSFERASE CICE"/>
    <property type="match status" value="1"/>
</dbReference>
<dbReference type="GO" id="GO:0032259">
    <property type="term" value="P:methylation"/>
    <property type="evidence" value="ECO:0007669"/>
    <property type="project" value="UniProtKB-KW"/>
</dbReference>
<dbReference type="InterPro" id="IPR036388">
    <property type="entry name" value="WH-like_DNA-bd_sf"/>
</dbReference>
<proteinExistence type="predicted"/>
<name>A0A3Q9DK23_9CHRO</name>
<dbReference type="InterPro" id="IPR036390">
    <property type="entry name" value="WH_DNA-bd_sf"/>
</dbReference>
<evidence type="ECO:0000256" key="2">
    <source>
        <dbReference type="ARBA" id="ARBA00022679"/>
    </source>
</evidence>
<organism evidence="6">
    <name type="scientific">Microcystis sp. PCC 10613</name>
    <dbReference type="NCBI Taxonomy" id="2497711"/>
    <lineage>
        <taxon>Bacteria</taxon>
        <taxon>Bacillati</taxon>
        <taxon>Cyanobacteriota</taxon>
        <taxon>Cyanophyceae</taxon>
        <taxon>Oscillatoriophycideae</taxon>
        <taxon>Chroococcales</taxon>
        <taxon>Microcystaceae</taxon>
        <taxon>Microcystis</taxon>
    </lineage>
</organism>
<dbReference type="InterPro" id="IPR016461">
    <property type="entry name" value="COMT-like"/>
</dbReference>
<dbReference type="Pfam" id="PF00891">
    <property type="entry name" value="Methyltransf_2"/>
    <property type="match status" value="1"/>
</dbReference>
<dbReference type="InterPro" id="IPR001077">
    <property type="entry name" value="COMT_C"/>
</dbReference>
<evidence type="ECO:0000313" key="6">
    <source>
        <dbReference type="EMBL" id="AZP89552.1"/>
    </source>
</evidence>
<dbReference type="SUPFAM" id="SSF46785">
    <property type="entry name" value="Winged helix' DNA-binding domain"/>
    <property type="match status" value="1"/>
</dbReference>
<feature type="domain" description="O-methyltransferase C-terminal" evidence="4">
    <location>
        <begin position="117"/>
        <end position="322"/>
    </location>
</feature>
<dbReference type="PANTHER" id="PTHR43712">
    <property type="entry name" value="PUTATIVE (AFU_ORTHOLOGUE AFUA_4G14580)-RELATED"/>
    <property type="match status" value="1"/>
</dbReference>
<dbReference type="AlphaFoldDB" id="A0A3Q9DK23"/>
<dbReference type="PROSITE" id="PS51683">
    <property type="entry name" value="SAM_OMT_II"/>
    <property type="match status" value="1"/>
</dbReference>
<dbReference type="PIRSF" id="PIRSF005739">
    <property type="entry name" value="O-mtase"/>
    <property type="match status" value="1"/>
</dbReference>
<feature type="domain" description="O-methyltransferase dimerisation" evidence="5">
    <location>
        <begin position="20"/>
        <end position="94"/>
    </location>
</feature>